<keyword evidence="2" id="KW-0533">Nickel</keyword>
<evidence type="ECO:0000313" key="8">
    <source>
        <dbReference type="Proteomes" id="UP000239406"/>
    </source>
</evidence>
<accession>A0A2S5T549</accession>
<evidence type="ECO:0000256" key="2">
    <source>
        <dbReference type="ARBA" id="ARBA00022596"/>
    </source>
</evidence>
<dbReference type="GO" id="GO:0008047">
    <property type="term" value="F:enzyme activator activity"/>
    <property type="evidence" value="ECO:0007669"/>
    <property type="project" value="InterPro"/>
</dbReference>
<evidence type="ECO:0000256" key="3">
    <source>
        <dbReference type="ARBA" id="ARBA00022670"/>
    </source>
</evidence>
<dbReference type="GO" id="GO:0016485">
    <property type="term" value="P:protein processing"/>
    <property type="evidence" value="ECO:0007669"/>
    <property type="project" value="InterPro"/>
</dbReference>
<protein>
    <submittedName>
        <fullName evidence="7">HyaD/HybD family hydrogenase maturation endopeptidase</fullName>
    </submittedName>
</protein>
<dbReference type="PRINTS" id="PR00446">
    <property type="entry name" value="HYDRGNUPTAKE"/>
</dbReference>
<reference evidence="7 8" key="1">
    <citation type="submission" date="2018-02" db="EMBL/GenBank/DDBJ databases">
        <title>Reclassifiation of [Polyangium] brachysporum DSM 7029 as Guopingzhaonella breviflexa gen. nov., sp. nov., a member of the family Comamonadaceae.</title>
        <authorList>
            <person name="Tang B."/>
        </authorList>
    </citation>
    <scope>NUCLEOTIDE SEQUENCE [LARGE SCALE GENOMIC DNA]</scope>
    <source>
        <strain evidence="7 8">DSM 15344</strain>
    </source>
</reference>
<dbReference type="FunFam" id="3.40.50.1450:FF:000002">
    <property type="entry name" value="Hydrogenase 1 maturation protease"/>
    <property type="match status" value="1"/>
</dbReference>
<dbReference type="NCBIfam" id="TIGR00072">
    <property type="entry name" value="hydrog_prot"/>
    <property type="match status" value="1"/>
</dbReference>
<dbReference type="Gene3D" id="3.40.50.1450">
    <property type="entry name" value="HybD-like"/>
    <property type="match status" value="1"/>
</dbReference>
<dbReference type="Proteomes" id="UP000239406">
    <property type="component" value="Unassembled WGS sequence"/>
</dbReference>
<proteinExistence type="inferred from homology"/>
<comment type="similarity">
    <text evidence="1">Belongs to the peptidase A31 family.</text>
</comment>
<keyword evidence="5" id="KW-0064">Aspartyl protease</keyword>
<keyword evidence="8" id="KW-1185">Reference proteome</keyword>
<dbReference type="EMBL" id="PSNY01000008">
    <property type="protein sequence ID" value="PPE70076.1"/>
    <property type="molecule type" value="Genomic_DNA"/>
</dbReference>
<dbReference type="InterPro" id="IPR023430">
    <property type="entry name" value="Pept_HybD-like_dom_sf"/>
</dbReference>
<evidence type="ECO:0000313" key="7">
    <source>
        <dbReference type="EMBL" id="PPE70076.1"/>
    </source>
</evidence>
<sequence length="226" mass="24272">MTHDPLPSPAATCHDSGDSRAVTVLGIGNLLWADEGFGVRCAELLQQRYEFDGPVRIVDGGTQGLYLIDQVSSATHLLIFDAVDYGLAPGTLMTARDDEVPQYLGAKKMSLHQTGFQEVLALARLAGRYPQRVLLVGCQPETLDDYGGSLRPAVRAALEPALALACAELAAWGCPPRPRTTPLAPEEAVTPPHLALERYEAGRPSEAEACRIGDERFLPRGLQEGA</sequence>
<dbReference type="CDD" id="cd06062">
    <property type="entry name" value="H2MP_MemB-H2up"/>
    <property type="match status" value="1"/>
</dbReference>
<dbReference type="PANTHER" id="PTHR30302:SF1">
    <property type="entry name" value="HYDROGENASE 2 MATURATION PROTEASE"/>
    <property type="match status" value="1"/>
</dbReference>
<keyword evidence="6" id="KW-0378">Hydrolase</keyword>
<comment type="caution">
    <text evidence="7">The sequence shown here is derived from an EMBL/GenBank/DDBJ whole genome shotgun (WGS) entry which is preliminary data.</text>
</comment>
<dbReference type="GO" id="GO:0004190">
    <property type="term" value="F:aspartic-type endopeptidase activity"/>
    <property type="evidence" value="ECO:0007669"/>
    <property type="project" value="UniProtKB-KW"/>
</dbReference>
<evidence type="ECO:0000256" key="6">
    <source>
        <dbReference type="ARBA" id="ARBA00022801"/>
    </source>
</evidence>
<evidence type="ECO:0000256" key="4">
    <source>
        <dbReference type="ARBA" id="ARBA00022723"/>
    </source>
</evidence>
<evidence type="ECO:0000256" key="5">
    <source>
        <dbReference type="ARBA" id="ARBA00022750"/>
    </source>
</evidence>
<name>A0A2S5T549_9BURK</name>
<dbReference type="GO" id="GO:0046872">
    <property type="term" value="F:metal ion binding"/>
    <property type="evidence" value="ECO:0007669"/>
    <property type="project" value="UniProtKB-KW"/>
</dbReference>
<dbReference type="Pfam" id="PF01750">
    <property type="entry name" value="HycI"/>
    <property type="match status" value="1"/>
</dbReference>
<dbReference type="InterPro" id="IPR004419">
    <property type="entry name" value="Pept_A31_hyd_express"/>
</dbReference>
<evidence type="ECO:0000256" key="1">
    <source>
        <dbReference type="ARBA" id="ARBA00006814"/>
    </source>
</evidence>
<keyword evidence="4" id="KW-0479">Metal-binding</keyword>
<organism evidence="7 8">
    <name type="scientific">Caldimonas thermodepolymerans</name>
    <dbReference type="NCBI Taxonomy" id="215580"/>
    <lineage>
        <taxon>Bacteria</taxon>
        <taxon>Pseudomonadati</taxon>
        <taxon>Pseudomonadota</taxon>
        <taxon>Betaproteobacteria</taxon>
        <taxon>Burkholderiales</taxon>
        <taxon>Sphaerotilaceae</taxon>
        <taxon>Caldimonas</taxon>
    </lineage>
</organism>
<dbReference type="AlphaFoldDB" id="A0A2S5T549"/>
<dbReference type="NCBIfam" id="TIGR00140">
    <property type="entry name" value="hupD"/>
    <property type="match status" value="1"/>
</dbReference>
<gene>
    <name evidence="7" type="primary">hybD</name>
    <name evidence="7" type="ORF">C1702_09500</name>
</gene>
<dbReference type="InterPro" id="IPR000671">
    <property type="entry name" value="Peptidase_A31"/>
</dbReference>
<dbReference type="PANTHER" id="PTHR30302">
    <property type="entry name" value="HYDROGENASE 1 MATURATION PROTEASE"/>
    <property type="match status" value="1"/>
</dbReference>
<dbReference type="SUPFAM" id="SSF53163">
    <property type="entry name" value="HybD-like"/>
    <property type="match status" value="1"/>
</dbReference>
<keyword evidence="3" id="KW-0645">Protease</keyword>
<dbReference type="RefSeq" id="WP_104357490.1">
    <property type="nucleotide sequence ID" value="NZ_CP064338.1"/>
</dbReference>